<dbReference type="InterPro" id="IPR029050">
    <property type="entry name" value="Immunoprotect_excell_Ig-like"/>
</dbReference>
<protein>
    <recommendedName>
        <fullName evidence="8">DUF4352 domain-containing protein</fullName>
    </recommendedName>
</protein>
<dbReference type="Proteomes" id="UP000000580">
    <property type="component" value="Chromosome"/>
</dbReference>
<feature type="region of interest" description="Disordered" evidence="2">
    <location>
        <begin position="1"/>
        <end position="52"/>
    </location>
</feature>
<evidence type="ECO:0000256" key="1">
    <source>
        <dbReference type="ARBA" id="ARBA00022729"/>
    </source>
</evidence>
<dbReference type="Gene3D" id="2.60.40.1240">
    <property type="match status" value="1"/>
</dbReference>
<keyword evidence="1" id="KW-0732">Signal</keyword>
<dbReference type="Pfam" id="PF10708">
    <property type="entry name" value="DUF2510"/>
    <property type="match status" value="1"/>
</dbReference>
<evidence type="ECO:0000256" key="2">
    <source>
        <dbReference type="SAM" id="MobiDB-lite"/>
    </source>
</evidence>
<dbReference type="Pfam" id="PF11611">
    <property type="entry name" value="DUF4352"/>
    <property type="match status" value="1"/>
</dbReference>
<feature type="region of interest" description="Disordered" evidence="2">
    <location>
        <begin position="75"/>
        <end position="112"/>
    </location>
</feature>
<keyword evidence="3" id="KW-0472">Membrane</keyword>
<evidence type="ECO:0000259" key="4">
    <source>
        <dbReference type="Pfam" id="PF10708"/>
    </source>
</evidence>
<dbReference type="STRING" id="262316.MAP_4270"/>
<gene>
    <name evidence="6" type="ordered locus">MAP_4270</name>
</gene>
<organism evidence="6 7">
    <name type="scientific">Mycolicibacterium paratuberculosis (strain ATCC BAA-968 / K-10)</name>
    <name type="common">Mycobacterium paratuberculosis</name>
    <dbReference type="NCBI Taxonomy" id="262316"/>
    <lineage>
        <taxon>Bacteria</taxon>
        <taxon>Bacillati</taxon>
        <taxon>Actinomycetota</taxon>
        <taxon>Actinomycetes</taxon>
        <taxon>Mycobacteriales</taxon>
        <taxon>Mycobacteriaceae</taxon>
        <taxon>Mycobacterium</taxon>
        <taxon>Mycobacterium avium complex (MAC)</taxon>
    </lineage>
</organism>
<name>Q73S08_MYCPA</name>
<proteinExistence type="predicted"/>
<feature type="transmembrane region" description="Helical" evidence="3">
    <location>
        <begin position="56"/>
        <end position="74"/>
    </location>
</feature>
<keyword evidence="3" id="KW-0812">Transmembrane</keyword>
<dbReference type="HOGENOM" id="CLU_072584_1_1_11"/>
<dbReference type="InterPro" id="IPR029051">
    <property type="entry name" value="DUF4352"/>
</dbReference>
<dbReference type="eggNOG" id="COG0515">
    <property type="taxonomic scope" value="Bacteria"/>
</dbReference>
<evidence type="ECO:0000313" key="6">
    <source>
        <dbReference type="EMBL" id="AAS06820.1"/>
    </source>
</evidence>
<keyword evidence="7" id="KW-1185">Reference proteome</keyword>
<dbReference type="InterPro" id="IPR018929">
    <property type="entry name" value="DUF2510"/>
</dbReference>
<reference evidence="6 7" key="1">
    <citation type="journal article" date="2005" name="Proc. Natl. Acad. Sci. U.S.A.">
        <title>The complete genome sequence of Mycobacterium avium subspecies paratuberculosis.</title>
        <authorList>
            <person name="Li L."/>
            <person name="Bannantine J.P."/>
            <person name="Zhang Q."/>
            <person name="Amonsin A."/>
            <person name="May B.J."/>
            <person name="Alt D."/>
            <person name="Banerji N."/>
            <person name="Kanjilal S."/>
            <person name="Kapur V."/>
        </authorList>
    </citation>
    <scope>NUCLEOTIDE SEQUENCE [LARGE SCALE GENOMIC DNA]</scope>
    <source>
        <strain evidence="7">ATCC BAA-968 / K-10</strain>
    </source>
</reference>
<evidence type="ECO:0000259" key="5">
    <source>
        <dbReference type="Pfam" id="PF11611"/>
    </source>
</evidence>
<dbReference type="AlphaFoldDB" id="Q73S08"/>
<evidence type="ECO:0000313" key="7">
    <source>
        <dbReference type="Proteomes" id="UP000000580"/>
    </source>
</evidence>
<dbReference type="EMBL" id="AE016958">
    <property type="protein sequence ID" value="AAS06820.1"/>
    <property type="molecule type" value="Genomic_DNA"/>
</dbReference>
<feature type="domain" description="DUF4352" evidence="5">
    <location>
        <begin position="112"/>
        <end position="226"/>
    </location>
</feature>
<keyword evidence="3" id="KW-1133">Transmembrane helix</keyword>
<evidence type="ECO:0000256" key="3">
    <source>
        <dbReference type="SAM" id="Phobius"/>
    </source>
</evidence>
<accession>Q73S08</accession>
<feature type="domain" description="DUF2510" evidence="4">
    <location>
        <begin position="6"/>
        <end position="38"/>
    </location>
</feature>
<evidence type="ECO:0008006" key="8">
    <source>
        <dbReference type="Google" id="ProtNLM"/>
    </source>
</evidence>
<dbReference type="KEGG" id="mpa:MAP_4270"/>
<sequence length="230" mass="24250">MTQPTAGWYPDPSNPSRQRYFDGTAWTESYAPFPAPPPGVGQPVKPSRQKKSDKKWILGAGAVVVVLIAIASGGNDGDKKTVAESNTAASVPSRASAPTKPKHVGPAVAPAGSPVRDGKFEFQVLGVDRSATKEGVFSLQQAKGEFFVVKLRVTNIGDKSQSFSASNQKLIIDGKKFDATTSLSDNTWMEDINPGLGMDGSVSFDIPPGAVPEAIEFHDSMFSGGARVAL</sequence>